<accession>A0A078RDF7</accession>
<gene>
    <name evidence="1" type="ORF">M097_0520</name>
</gene>
<evidence type="ECO:0000313" key="1">
    <source>
        <dbReference type="EMBL" id="KDS33355.1"/>
    </source>
</evidence>
<reference evidence="1 2" key="1">
    <citation type="submission" date="2014-04" db="EMBL/GenBank/DDBJ databases">
        <authorList>
            <person name="Sears C."/>
            <person name="Carroll K."/>
            <person name="Sack B.R."/>
            <person name="Qadri F."/>
            <person name="Myers L.L."/>
            <person name="Chung G.-T."/>
            <person name="Escheverria P."/>
            <person name="Fraser C.M."/>
            <person name="Sadzewicz L."/>
            <person name="Shefchek K.A."/>
            <person name="Tallon L."/>
            <person name="Das S.P."/>
            <person name="Daugherty S."/>
            <person name="Mongodin E.F."/>
        </authorList>
    </citation>
    <scope>NUCLEOTIDE SEQUENCE [LARGE SCALE GENOMIC DNA]</scope>
    <source>
        <strain evidence="2">3775 SL(B) 10 (iv)</strain>
    </source>
</reference>
<proteinExistence type="predicted"/>
<dbReference type="EMBL" id="JNHI01000002">
    <property type="protein sequence ID" value="KDS33355.1"/>
    <property type="molecule type" value="Genomic_DNA"/>
</dbReference>
<protein>
    <submittedName>
        <fullName evidence="1">Uncharacterized protein</fullName>
    </submittedName>
</protein>
<sequence>MEIDIANIISAAGTLLAAYFAYNQYTKNKLTDLKVEYFKKEEERRSYHRSENSAKVFGELWRVLYETKADRVYIVQPHPLGHIAFLSVQFEVKRKGIAGMRENIQSLPMSEVAVFAENLAKNLFMFYSDIDNQVKDKVAKSLLSTNGCNSVAIKRLNSSQDWVGNIFCEFTDETDLNEDELHKVLHEAAVNIQYILPEFKENKIE</sequence>
<dbReference type="Proteomes" id="UP000028134">
    <property type="component" value="Unassembled WGS sequence"/>
</dbReference>
<name>A0A078RDF7_PHOVU</name>
<dbReference type="RefSeq" id="WP_007848903.1">
    <property type="nucleotide sequence ID" value="NZ_JNHI01000002.1"/>
</dbReference>
<organism evidence="1 2">
    <name type="scientific">Phocaeicola vulgatus str. 3775 SL</name>
    <name type="common">B</name>
    <name type="synonym">iv</name>
    <dbReference type="NCBI Taxonomy" id="1339350"/>
    <lineage>
        <taxon>Bacteria</taxon>
        <taxon>Pseudomonadati</taxon>
        <taxon>Bacteroidota</taxon>
        <taxon>Bacteroidia</taxon>
        <taxon>Bacteroidales</taxon>
        <taxon>Bacteroidaceae</taxon>
        <taxon>Phocaeicola</taxon>
    </lineage>
</organism>
<evidence type="ECO:0000313" key="2">
    <source>
        <dbReference type="Proteomes" id="UP000028134"/>
    </source>
</evidence>
<dbReference type="PATRIC" id="fig|1339350.3.peg.496"/>
<dbReference type="AlphaFoldDB" id="A0A078RDF7"/>
<comment type="caution">
    <text evidence="1">The sequence shown here is derived from an EMBL/GenBank/DDBJ whole genome shotgun (WGS) entry which is preliminary data.</text>
</comment>